<reference evidence="2 3" key="1">
    <citation type="journal article" date="2016" name="Genome Announc.">
        <title>First Complete Genome Sequence of a Subdivision 6 Acidobacterium Strain.</title>
        <authorList>
            <person name="Huang S."/>
            <person name="Vieira S."/>
            <person name="Bunk B."/>
            <person name="Riedel T."/>
            <person name="Sproer C."/>
            <person name="Overmann J."/>
        </authorList>
    </citation>
    <scope>NUCLEOTIDE SEQUENCE [LARGE SCALE GENOMIC DNA]</scope>
    <source>
        <strain evidence="3">DSM 100886 HEG_-6_39</strain>
    </source>
</reference>
<keyword evidence="3" id="KW-1185">Reference proteome</keyword>
<accession>A0A143PRS0</accession>
<feature type="signal peptide" evidence="1">
    <location>
        <begin position="1"/>
        <end position="20"/>
    </location>
</feature>
<reference evidence="3" key="2">
    <citation type="submission" date="2016-04" db="EMBL/GenBank/DDBJ databases">
        <title>First Complete Genome Sequence of a Subdivision 6 Acidobacterium.</title>
        <authorList>
            <person name="Huang S."/>
            <person name="Vieira S."/>
            <person name="Bunk B."/>
            <person name="Riedel T."/>
            <person name="Sproeer C."/>
            <person name="Overmann J."/>
        </authorList>
    </citation>
    <scope>NUCLEOTIDE SEQUENCE [LARGE SCALE GENOMIC DNA]</scope>
    <source>
        <strain evidence="3">DSM 100886 HEG_-6_39</strain>
    </source>
</reference>
<dbReference type="KEGG" id="abac:LuPra_04540"/>
<evidence type="ECO:0000313" key="3">
    <source>
        <dbReference type="Proteomes" id="UP000076079"/>
    </source>
</evidence>
<feature type="chain" id="PRO_5007511857" evidence="1">
    <location>
        <begin position="21"/>
        <end position="190"/>
    </location>
</feature>
<sequence length="190" mass="20557" precursor="true">MITALALAALVELLPSSQGAAPTGAEFLATGIVIAGDVEYQIDRKDIDAPAIAFTLFGRSGSDTANVRMQQKHADANGTVASYWYKKLVAARFASIRIADKADLAGGTMIDTRSIEGLLICSPRPAGRDALGTVYSFQCLNFDTEKWVKNDKGAPISEVDILFVVRHSSPNDGVFADLLVRKKLMYFRLE</sequence>
<gene>
    <name evidence="2" type="ORF">LuPra_04540</name>
</gene>
<keyword evidence="1" id="KW-0732">Signal</keyword>
<name>A0A143PRS0_LUTPR</name>
<dbReference type="RefSeq" id="WP_110172853.1">
    <property type="nucleotide sequence ID" value="NZ_CP015136.1"/>
</dbReference>
<dbReference type="EMBL" id="CP015136">
    <property type="protein sequence ID" value="AMY11292.1"/>
    <property type="molecule type" value="Genomic_DNA"/>
</dbReference>
<dbReference type="AlphaFoldDB" id="A0A143PRS0"/>
<organism evidence="2 3">
    <name type="scientific">Luteitalea pratensis</name>
    <dbReference type="NCBI Taxonomy" id="1855912"/>
    <lineage>
        <taxon>Bacteria</taxon>
        <taxon>Pseudomonadati</taxon>
        <taxon>Acidobacteriota</taxon>
        <taxon>Vicinamibacteria</taxon>
        <taxon>Vicinamibacterales</taxon>
        <taxon>Vicinamibacteraceae</taxon>
        <taxon>Luteitalea</taxon>
    </lineage>
</organism>
<dbReference type="Proteomes" id="UP000076079">
    <property type="component" value="Chromosome"/>
</dbReference>
<evidence type="ECO:0000313" key="2">
    <source>
        <dbReference type="EMBL" id="AMY11292.1"/>
    </source>
</evidence>
<evidence type="ECO:0000256" key="1">
    <source>
        <dbReference type="SAM" id="SignalP"/>
    </source>
</evidence>
<protein>
    <submittedName>
        <fullName evidence="2">Uncharacterized protein</fullName>
    </submittedName>
</protein>
<proteinExistence type="predicted"/>